<gene>
    <name evidence="2" type="ORF">B2A_15546</name>
</gene>
<comment type="caution">
    <text evidence="2">The sequence shown here is derived from an EMBL/GenBank/DDBJ whole genome shotgun (WGS) entry which is preliminary data.</text>
</comment>
<feature type="non-terminal residue" evidence="2">
    <location>
        <position position="118"/>
    </location>
</feature>
<feature type="region of interest" description="Disordered" evidence="1">
    <location>
        <begin position="80"/>
        <end position="118"/>
    </location>
</feature>
<dbReference type="EMBL" id="AUZZ01011320">
    <property type="protein sequence ID" value="EQD26670.1"/>
    <property type="molecule type" value="Genomic_DNA"/>
</dbReference>
<reference evidence="2" key="2">
    <citation type="journal article" date="2014" name="ISME J.">
        <title>Microbial stratification in low pH oxic and suboxic macroscopic growths along an acid mine drainage.</title>
        <authorList>
            <person name="Mendez-Garcia C."/>
            <person name="Mesa V."/>
            <person name="Sprenger R.R."/>
            <person name="Richter M."/>
            <person name="Diez M.S."/>
            <person name="Solano J."/>
            <person name="Bargiela R."/>
            <person name="Golyshina O.V."/>
            <person name="Manteca A."/>
            <person name="Ramos J.L."/>
            <person name="Gallego J.R."/>
            <person name="Llorente I."/>
            <person name="Martins Dos Santos V.A."/>
            <person name="Jensen O.N."/>
            <person name="Pelaez A.I."/>
            <person name="Sanchez J."/>
            <person name="Ferrer M."/>
        </authorList>
    </citation>
    <scope>NUCLEOTIDE SEQUENCE</scope>
</reference>
<evidence type="ECO:0000313" key="2">
    <source>
        <dbReference type="EMBL" id="EQD26670.1"/>
    </source>
</evidence>
<feature type="non-terminal residue" evidence="2">
    <location>
        <position position="1"/>
    </location>
</feature>
<name>T0ZA68_9ZZZZ</name>
<organism evidence="2">
    <name type="scientific">mine drainage metagenome</name>
    <dbReference type="NCBI Taxonomy" id="410659"/>
    <lineage>
        <taxon>unclassified sequences</taxon>
        <taxon>metagenomes</taxon>
        <taxon>ecological metagenomes</taxon>
    </lineage>
</organism>
<protein>
    <submittedName>
        <fullName evidence="2">Uncharacterized protein</fullName>
    </submittedName>
</protein>
<dbReference type="AlphaFoldDB" id="T0ZA68"/>
<accession>T0ZA68</accession>
<sequence>HVDQPHPVPARSVDDRVHAPVRHRDEVLPRLVPLALAAWLPLPGLWRPPTVALSPRSADVLPVPILPSSDDAAQRHDLRSHQAAAAHLAVGHPPVDCDQDEHGGAGVEAPSRGGLQSR</sequence>
<evidence type="ECO:0000256" key="1">
    <source>
        <dbReference type="SAM" id="MobiDB-lite"/>
    </source>
</evidence>
<reference evidence="2" key="1">
    <citation type="submission" date="2013-08" db="EMBL/GenBank/DDBJ databases">
        <authorList>
            <person name="Mendez C."/>
            <person name="Richter M."/>
            <person name="Ferrer M."/>
            <person name="Sanchez J."/>
        </authorList>
    </citation>
    <scope>NUCLEOTIDE SEQUENCE</scope>
</reference>
<proteinExistence type="predicted"/>